<evidence type="ECO:0000313" key="2">
    <source>
        <dbReference type="Proteomes" id="UP000046392"/>
    </source>
</evidence>
<proteinExistence type="predicted"/>
<feature type="transmembrane region" description="Helical" evidence="1">
    <location>
        <begin position="74"/>
        <end position="97"/>
    </location>
</feature>
<name>A0A0N5CCF6_STREA</name>
<sequence length="179" mass="20761">MKGSKKLITSPNYIINLDHYEEMVRINSKIHIHNNLCCYNLFNIKSVAYFIGYLEILSLVVLTSYYITQLIVHGFSYSSIILIPMCIIQLCLTIILYQGLKTLNTILLIMSLIGFIGRIVFSLMYIIISLFYGTFQESDSNPSMVRYILISVYTFIMVLSSYVIYRCYSYFKKITSILP</sequence>
<protein>
    <submittedName>
        <fullName evidence="3">Uncharacterized protein</fullName>
    </submittedName>
</protein>
<feature type="transmembrane region" description="Helical" evidence="1">
    <location>
        <begin position="144"/>
        <end position="165"/>
    </location>
</feature>
<feature type="transmembrane region" description="Helical" evidence="1">
    <location>
        <begin position="47"/>
        <end position="68"/>
    </location>
</feature>
<evidence type="ECO:0000256" key="1">
    <source>
        <dbReference type="SAM" id="Phobius"/>
    </source>
</evidence>
<dbReference type="AlphaFoldDB" id="A0A0N5CCF6"/>
<dbReference type="Proteomes" id="UP000046392">
    <property type="component" value="Unplaced"/>
</dbReference>
<keyword evidence="1" id="KW-0812">Transmembrane</keyword>
<keyword evidence="1" id="KW-1133">Transmembrane helix</keyword>
<reference evidence="3" key="1">
    <citation type="submission" date="2017-02" db="UniProtKB">
        <authorList>
            <consortium name="WormBaseParasite"/>
        </authorList>
    </citation>
    <scope>IDENTIFICATION</scope>
</reference>
<accession>A0A0N5CCF6</accession>
<keyword evidence="1" id="KW-0472">Membrane</keyword>
<feature type="transmembrane region" description="Helical" evidence="1">
    <location>
        <begin position="106"/>
        <end position="132"/>
    </location>
</feature>
<organism evidence="2 3">
    <name type="scientific">Strongyloides papillosus</name>
    <name type="common">Intestinal threadworm</name>
    <dbReference type="NCBI Taxonomy" id="174720"/>
    <lineage>
        <taxon>Eukaryota</taxon>
        <taxon>Metazoa</taxon>
        <taxon>Ecdysozoa</taxon>
        <taxon>Nematoda</taxon>
        <taxon>Chromadorea</taxon>
        <taxon>Rhabditida</taxon>
        <taxon>Tylenchina</taxon>
        <taxon>Panagrolaimomorpha</taxon>
        <taxon>Strongyloidoidea</taxon>
        <taxon>Strongyloididae</taxon>
        <taxon>Strongyloides</taxon>
    </lineage>
</organism>
<evidence type="ECO:0000313" key="3">
    <source>
        <dbReference type="WBParaSite" id="SPAL_0001556550.1"/>
    </source>
</evidence>
<keyword evidence="2" id="KW-1185">Reference proteome</keyword>
<dbReference type="WBParaSite" id="SPAL_0001556550.1">
    <property type="protein sequence ID" value="SPAL_0001556550.1"/>
    <property type="gene ID" value="SPAL_0001556550"/>
</dbReference>